<dbReference type="RefSeq" id="WP_159665640.1">
    <property type="nucleotide sequence ID" value="NZ_JACMHY010000022.1"/>
</dbReference>
<protein>
    <submittedName>
        <fullName evidence="2">Uncharacterized protein</fullName>
    </submittedName>
</protein>
<feature type="transmembrane region" description="Helical" evidence="1">
    <location>
        <begin position="43"/>
        <end position="63"/>
    </location>
</feature>
<organism evidence="2 3">
    <name type="scientific">Streptomyces mexicanus</name>
    <dbReference type="NCBI Taxonomy" id="178566"/>
    <lineage>
        <taxon>Bacteria</taxon>
        <taxon>Bacillati</taxon>
        <taxon>Actinomycetota</taxon>
        <taxon>Actinomycetes</taxon>
        <taxon>Kitasatosporales</taxon>
        <taxon>Streptomycetaceae</taxon>
        <taxon>Streptomyces</taxon>
    </lineage>
</organism>
<dbReference type="AlphaFoldDB" id="A0A7X1LTZ9"/>
<accession>A0A7X1LTZ9</accession>
<dbReference type="Proteomes" id="UP000517694">
    <property type="component" value="Unassembled WGS sequence"/>
</dbReference>
<name>A0A7X1LTZ9_9ACTN</name>
<evidence type="ECO:0000256" key="1">
    <source>
        <dbReference type="SAM" id="Phobius"/>
    </source>
</evidence>
<dbReference type="OrthoDB" id="9952307at2"/>
<gene>
    <name evidence="2" type="ORF">H1R13_34225</name>
</gene>
<keyword evidence="1" id="KW-0472">Membrane</keyword>
<proteinExistence type="predicted"/>
<evidence type="ECO:0000313" key="2">
    <source>
        <dbReference type="EMBL" id="MBC2869830.1"/>
    </source>
</evidence>
<dbReference type="EMBL" id="JACMHY010000022">
    <property type="protein sequence ID" value="MBC2869830.1"/>
    <property type="molecule type" value="Genomic_DNA"/>
</dbReference>
<evidence type="ECO:0000313" key="3">
    <source>
        <dbReference type="Proteomes" id="UP000517694"/>
    </source>
</evidence>
<comment type="caution">
    <text evidence="2">The sequence shown here is derived from an EMBL/GenBank/DDBJ whole genome shotgun (WGS) entry which is preliminary data.</text>
</comment>
<keyword evidence="1" id="KW-0812">Transmembrane</keyword>
<reference evidence="2 3" key="1">
    <citation type="submission" date="2020-08" db="EMBL/GenBank/DDBJ databases">
        <title>Whole-Genome Sequence of French Clinical Streptomyces mexicanus Strain Q0842.</title>
        <authorList>
            <person name="Boxberger M."/>
            <person name="La Scola B."/>
        </authorList>
    </citation>
    <scope>NUCLEOTIDE SEQUENCE [LARGE SCALE GENOMIC DNA]</scope>
    <source>
        <strain evidence="2 3">Marseille-Q0842</strain>
    </source>
</reference>
<keyword evidence="1" id="KW-1133">Transmembrane helix</keyword>
<sequence>MNFTTSNPRLIVLFSLLPVMLGRLRLFAALAGGAWLCGIELDVMARVGMVLITLVVIALDAVLTPPGALASPAFRTVAGGFRDKEAA</sequence>
<keyword evidence="3" id="KW-1185">Reference proteome</keyword>